<name>A0A8S5UPH7_9CAUD</name>
<reference evidence="2" key="1">
    <citation type="journal article" date="2021" name="Proc. Natl. Acad. Sci. U.S.A.">
        <title>A Catalog of Tens of Thousands of Viruses from Human Metagenomes Reveals Hidden Associations with Chronic Diseases.</title>
        <authorList>
            <person name="Tisza M.J."/>
            <person name="Buck C.B."/>
        </authorList>
    </citation>
    <scope>NUCLEOTIDE SEQUENCE</scope>
    <source>
        <strain evidence="2">CtG4L18</strain>
    </source>
</reference>
<feature type="transmembrane region" description="Helical" evidence="1">
    <location>
        <begin position="20"/>
        <end position="39"/>
    </location>
</feature>
<evidence type="ECO:0000313" key="2">
    <source>
        <dbReference type="EMBL" id="DAF96316.1"/>
    </source>
</evidence>
<sequence>MYHYLHRPWYMKQNLLFTTLGKNLNCAINVYGVLISFILSKHITIFTDDDMYHANVATLGN</sequence>
<keyword evidence="1" id="KW-1133">Transmembrane helix</keyword>
<keyword evidence="1" id="KW-0472">Membrane</keyword>
<protein>
    <submittedName>
        <fullName evidence="2">Uncharacterized protein</fullName>
    </submittedName>
</protein>
<dbReference type="EMBL" id="BK016114">
    <property type="protein sequence ID" value="DAF96316.1"/>
    <property type="molecule type" value="Genomic_DNA"/>
</dbReference>
<organism evidence="2">
    <name type="scientific">Podoviridae sp. ctG4L18</name>
    <dbReference type="NCBI Taxonomy" id="2825234"/>
    <lineage>
        <taxon>Viruses</taxon>
        <taxon>Duplodnaviria</taxon>
        <taxon>Heunggongvirae</taxon>
        <taxon>Uroviricota</taxon>
        <taxon>Caudoviricetes</taxon>
    </lineage>
</organism>
<keyword evidence="1" id="KW-0812">Transmembrane</keyword>
<evidence type="ECO:0000256" key="1">
    <source>
        <dbReference type="SAM" id="Phobius"/>
    </source>
</evidence>
<accession>A0A8S5UPH7</accession>
<proteinExistence type="predicted"/>